<dbReference type="Gene3D" id="1.10.10.1100">
    <property type="entry name" value="BFD-like [2Fe-2S]-binding domain"/>
    <property type="match status" value="1"/>
</dbReference>
<sequence length="64" mass="7015">MYVCLCHGITDTQIREAVSKHGDSSLADVKKRLGVADQCGKCSRMATNIIKAQVDVEPNFYEVA</sequence>
<comment type="similarity">
    <text evidence="9">Belongs to the Bfd family.</text>
</comment>
<evidence type="ECO:0000256" key="3">
    <source>
        <dbReference type="ARBA" id="ARBA00022723"/>
    </source>
</evidence>
<reference evidence="11 12" key="1">
    <citation type="submission" date="2017-03" db="EMBL/GenBank/DDBJ databases">
        <title>Genome sequencing of Shewanella japonica KCTC 22435.</title>
        <authorList>
            <person name="Kim K.M."/>
        </authorList>
    </citation>
    <scope>NUCLEOTIDE SEQUENCE [LARGE SCALE GENOMIC DNA]</scope>
    <source>
        <strain evidence="11 12">KCTC 22435</strain>
    </source>
</reference>
<evidence type="ECO:0000256" key="5">
    <source>
        <dbReference type="ARBA" id="ARBA00023004"/>
    </source>
</evidence>
<keyword evidence="2" id="KW-0001">2Fe-2S</keyword>
<accession>A0ABN4YKE6</accession>
<keyword evidence="6" id="KW-0411">Iron-sulfur</keyword>
<dbReference type="CDD" id="cd19945">
    <property type="entry name" value="Fer2_BFD"/>
    <property type="match status" value="1"/>
</dbReference>
<name>A0ABN4YKE6_9GAMM</name>
<dbReference type="InterPro" id="IPR007419">
    <property type="entry name" value="BFD-like_2Fe2S-bd_dom"/>
</dbReference>
<evidence type="ECO:0000256" key="4">
    <source>
        <dbReference type="ARBA" id="ARBA00022982"/>
    </source>
</evidence>
<evidence type="ECO:0000256" key="2">
    <source>
        <dbReference type="ARBA" id="ARBA00022714"/>
    </source>
</evidence>
<evidence type="ECO:0000259" key="10">
    <source>
        <dbReference type="Pfam" id="PF04324"/>
    </source>
</evidence>
<evidence type="ECO:0000313" key="12">
    <source>
        <dbReference type="Proteomes" id="UP000191820"/>
    </source>
</evidence>
<keyword evidence="5" id="KW-0408">Iron</keyword>
<proteinExistence type="inferred from homology"/>
<keyword evidence="12" id="KW-1185">Reference proteome</keyword>
<keyword evidence="1" id="KW-0813">Transport</keyword>
<dbReference type="EMBL" id="CP020472">
    <property type="protein sequence ID" value="ARD23831.1"/>
    <property type="molecule type" value="Genomic_DNA"/>
</dbReference>
<comment type="cofactor">
    <cofactor evidence="7">
        <name>[2Fe-2S] cluster</name>
        <dbReference type="ChEBI" id="CHEBI:190135"/>
    </cofactor>
</comment>
<evidence type="ECO:0000256" key="8">
    <source>
        <dbReference type="ARBA" id="ARBA00039386"/>
    </source>
</evidence>
<evidence type="ECO:0000256" key="9">
    <source>
        <dbReference type="ARBA" id="ARBA00046332"/>
    </source>
</evidence>
<dbReference type="InterPro" id="IPR041854">
    <property type="entry name" value="BFD-like_2Fe2S-bd_dom_sf"/>
</dbReference>
<protein>
    <recommendedName>
        <fullName evidence="8">Bacterioferritin-associated ferredoxin</fullName>
    </recommendedName>
</protein>
<dbReference type="PANTHER" id="PTHR37424">
    <property type="entry name" value="BACTERIOFERRITIN-ASSOCIATED FERREDOXIN"/>
    <property type="match status" value="1"/>
</dbReference>
<keyword evidence="3" id="KW-0479">Metal-binding</keyword>
<keyword evidence="4" id="KW-0249">Electron transport</keyword>
<evidence type="ECO:0000256" key="1">
    <source>
        <dbReference type="ARBA" id="ARBA00022448"/>
    </source>
</evidence>
<dbReference type="Proteomes" id="UP000191820">
    <property type="component" value="Chromosome"/>
</dbReference>
<dbReference type="InterPro" id="IPR052371">
    <property type="entry name" value="BFD-associated_ferredoxin"/>
</dbReference>
<evidence type="ECO:0000256" key="6">
    <source>
        <dbReference type="ARBA" id="ARBA00023014"/>
    </source>
</evidence>
<feature type="domain" description="BFD-like [2Fe-2S]-binding" evidence="10">
    <location>
        <begin position="2"/>
        <end position="51"/>
    </location>
</feature>
<gene>
    <name evidence="11" type="ORF">SJ2017_3583</name>
</gene>
<organism evidence="11 12">
    <name type="scientific">Shewanella japonica</name>
    <dbReference type="NCBI Taxonomy" id="93973"/>
    <lineage>
        <taxon>Bacteria</taxon>
        <taxon>Pseudomonadati</taxon>
        <taxon>Pseudomonadota</taxon>
        <taxon>Gammaproteobacteria</taxon>
        <taxon>Alteromonadales</taxon>
        <taxon>Shewanellaceae</taxon>
        <taxon>Shewanella</taxon>
    </lineage>
</organism>
<dbReference type="Pfam" id="PF04324">
    <property type="entry name" value="Fer2_BFD"/>
    <property type="match status" value="1"/>
</dbReference>
<evidence type="ECO:0000313" key="11">
    <source>
        <dbReference type="EMBL" id="ARD23831.1"/>
    </source>
</evidence>
<dbReference type="RefSeq" id="WP_055023428.1">
    <property type="nucleotide sequence ID" value="NZ_CANMJJ010000044.1"/>
</dbReference>
<evidence type="ECO:0000256" key="7">
    <source>
        <dbReference type="ARBA" id="ARBA00034078"/>
    </source>
</evidence>
<dbReference type="PANTHER" id="PTHR37424:SF1">
    <property type="entry name" value="BACTERIOFERRITIN-ASSOCIATED FERREDOXIN"/>
    <property type="match status" value="1"/>
</dbReference>